<sequence length="213" mass="24081">MSILNDYKECKFIAPDKNEMTLILENTSNTFKRKVQSGTVNNVTYAQDEGKDTTQITLDVVFFDYQAKGSEALEILKKKMENYNADIKTNYSNCYEQASYFMGLVSQKASDKKPAYLQHPLYPNKLKVCTVSVKDNTSLIKDVGMSKVSVTFILVDRYGIPPSGSVNKSSIGGQFFNVLRPMLDAICKQGTEEYDRKKLLESTLFKLPSEQNK</sequence>
<comment type="caution">
    <text evidence="1">The sequence shown here is derived from an EMBL/GenBank/DDBJ whole genome shotgun (WGS) entry which is preliminary data.</text>
</comment>
<dbReference type="EMBL" id="MDCO01000006">
    <property type="protein sequence ID" value="OEJ15480.1"/>
    <property type="molecule type" value="Genomic_DNA"/>
</dbReference>
<reference evidence="1 2" key="1">
    <citation type="submission" date="2016-08" db="EMBL/GenBank/DDBJ databases">
        <title>Characterization and recognition of Brachyspira hampsonii sp. nov., a novel intestinal spirochete that is pathogenic to pigs.</title>
        <authorList>
            <person name="Mirajkar N."/>
            <person name="La T."/>
            <person name="Phillips N."/>
            <person name="Hampson D."/>
            <person name="Gebhart C."/>
        </authorList>
    </citation>
    <scope>NUCLEOTIDE SEQUENCE [LARGE SCALE GENOMIC DNA]</scope>
    <source>
        <strain evidence="1 2">P280/1</strain>
    </source>
</reference>
<evidence type="ECO:0000313" key="2">
    <source>
        <dbReference type="Proteomes" id="UP000095247"/>
    </source>
</evidence>
<protein>
    <submittedName>
        <fullName evidence="1">Uncharacterized protein</fullName>
    </submittedName>
</protein>
<evidence type="ECO:0000313" key="1">
    <source>
        <dbReference type="EMBL" id="OEJ15480.1"/>
    </source>
</evidence>
<name>A0A1E5NH38_9SPIR</name>
<organism evidence="1 2">
    <name type="scientific">Brachyspira hampsonii</name>
    <dbReference type="NCBI Taxonomy" id="1287055"/>
    <lineage>
        <taxon>Bacteria</taxon>
        <taxon>Pseudomonadati</taxon>
        <taxon>Spirochaetota</taxon>
        <taxon>Spirochaetia</taxon>
        <taxon>Brachyspirales</taxon>
        <taxon>Brachyspiraceae</taxon>
        <taxon>Brachyspira</taxon>
    </lineage>
</organism>
<proteinExistence type="predicted"/>
<gene>
    <name evidence="1" type="ORF">BFL38_14425</name>
</gene>
<dbReference type="Proteomes" id="UP000095247">
    <property type="component" value="Unassembled WGS sequence"/>
</dbReference>
<dbReference type="AlphaFoldDB" id="A0A1E5NH38"/>
<dbReference type="RefSeq" id="WP_069726031.1">
    <property type="nucleotide sequence ID" value="NZ_MDCO01000006.1"/>
</dbReference>
<accession>A0A1E5NH38</accession>